<dbReference type="GO" id="GO:0046921">
    <property type="term" value="F:alpha-(1-&gt;6)-fucosyltransferase activity"/>
    <property type="evidence" value="ECO:0007669"/>
    <property type="project" value="TreeGrafter"/>
</dbReference>
<evidence type="ECO:0000256" key="1">
    <source>
        <dbReference type="ARBA" id="ARBA00022676"/>
    </source>
</evidence>
<name>A0A0C2J3V0_THEKT</name>
<dbReference type="OMA" id="PIVAIHI"/>
<comment type="caution">
    <text evidence="5">The sequence shown here is derived from an EMBL/GenBank/DDBJ whole genome shotgun (WGS) entry which is preliminary data.</text>
</comment>
<feature type="region of interest" description="Important for donor substrate binding" evidence="3">
    <location>
        <begin position="264"/>
        <end position="265"/>
    </location>
</feature>
<evidence type="ECO:0000256" key="3">
    <source>
        <dbReference type="PROSITE-ProRule" id="PRU00992"/>
    </source>
</evidence>
<dbReference type="Gene3D" id="3.40.50.11350">
    <property type="match status" value="1"/>
</dbReference>
<protein>
    <submittedName>
        <fullName evidence="5">Alpha-(1,6)-fucosyltransferase</fullName>
    </submittedName>
</protein>
<reference evidence="5 6" key="1">
    <citation type="journal article" date="2014" name="Genome Biol. Evol.">
        <title>The genome of the myxosporean Thelohanellus kitauei shows adaptations to nutrient acquisition within its fish host.</title>
        <authorList>
            <person name="Yang Y."/>
            <person name="Xiong J."/>
            <person name="Zhou Z."/>
            <person name="Huo F."/>
            <person name="Miao W."/>
            <person name="Ran C."/>
            <person name="Liu Y."/>
            <person name="Zhang J."/>
            <person name="Feng J."/>
            <person name="Wang M."/>
            <person name="Wang M."/>
            <person name="Wang L."/>
            <person name="Yao B."/>
        </authorList>
    </citation>
    <scope>NUCLEOTIDE SEQUENCE [LARGE SCALE GENOMIC DNA]</scope>
    <source>
        <strain evidence="5">Wuqing</strain>
    </source>
</reference>
<comment type="similarity">
    <text evidence="3">Belongs to the glycosyltransferase 23 family.</text>
</comment>
<dbReference type="OrthoDB" id="2014825at2759"/>
<sequence length="319" mass="38004">MVLQLTQFQTAPNKHSSSISLNKSTDSSFKFPYFLKEWKTIYTSQKEILLFIAEYAAPGMLQYKFPKNVDFYNYLIDSNSFQLKNFENLRPIGQNRMTHESLVKYVRHVIHRNQNPKDCRKIEVMAYEPKIICGFGCQIHHFAHCLTVALGEGKPLLVKASPWHNFRSIFDVIMPLSETCHYYMIETHNLTAKHIDLKYLFKEKQFLPPIFPENIRKQIEEFHTDPFLWYISQIITYILRLRSNIIKQLKPIDFTFPIVGVYVRREDKLRREAKCYPIEEYMKYVQLYFRKLELTSKISKKSVYLATDDRAVIAKFRKK</sequence>
<dbReference type="PANTHER" id="PTHR13132">
    <property type="entry name" value="ALPHA- 1,6 -FUCOSYLTRANSFERASE"/>
    <property type="match status" value="1"/>
</dbReference>
<dbReference type="InterPro" id="IPR045573">
    <property type="entry name" value="Fut8_N_cat"/>
</dbReference>
<evidence type="ECO:0000259" key="4">
    <source>
        <dbReference type="PROSITE" id="PS51659"/>
    </source>
</evidence>
<dbReference type="EMBL" id="JWZT01004591">
    <property type="protein sequence ID" value="KII63762.1"/>
    <property type="molecule type" value="Genomic_DNA"/>
</dbReference>
<dbReference type="InterPro" id="IPR027350">
    <property type="entry name" value="GT23_dom"/>
</dbReference>
<feature type="domain" description="GT23" evidence="4">
    <location>
        <begin position="118"/>
        <end position="319"/>
    </location>
</feature>
<dbReference type="Proteomes" id="UP000031668">
    <property type="component" value="Unassembled WGS sequence"/>
</dbReference>
<accession>A0A0C2J3V0</accession>
<dbReference type="Pfam" id="PF19745">
    <property type="entry name" value="FUT8_N_cat"/>
    <property type="match status" value="1"/>
</dbReference>
<keyword evidence="1 3" id="KW-0328">Glycosyltransferase</keyword>
<evidence type="ECO:0000313" key="5">
    <source>
        <dbReference type="EMBL" id="KII63762.1"/>
    </source>
</evidence>
<dbReference type="AlphaFoldDB" id="A0A0C2J3V0"/>
<evidence type="ECO:0000256" key="2">
    <source>
        <dbReference type="ARBA" id="ARBA00022679"/>
    </source>
</evidence>
<dbReference type="GO" id="GO:0006487">
    <property type="term" value="P:protein N-linked glycosylation"/>
    <property type="evidence" value="ECO:0007669"/>
    <property type="project" value="TreeGrafter"/>
</dbReference>
<keyword evidence="6" id="KW-1185">Reference proteome</keyword>
<evidence type="ECO:0000313" key="6">
    <source>
        <dbReference type="Proteomes" id="UP000031668"/>
    </source>
</evidence>
<gene>
    <name evidence="5" type="ORF">RF11_14995</name>
</gene>
<keyword evidence="2 3" id="KW-0808">Transferase</keyword>
<dbReference type="PROSITE" id="PS51659">
    <property type="entry name" value="GT23"/>
    <property type="match status" value="1"/>
</dbReference>
<dbReference type="PANTHER" id="PTHR13132:SF29">
    <property type="entry name" value="ALPHA-(1,6)-FUCOSYLTRANSFERASE"/>
    <property type="match status" value="1"/>
</dbReference>
<organism evidence="5 6">
    <name type="scientific">Thelohanellus kitauei</name>
    <name type="common">Myxosporean</name>
    <dbReference type="NCBI Taxonomy" id="669202"/>
    <lineage>
        <taxon>Eukaryota</taxon>
        <taxon>Metazoa</taxon>
        <taxon>Cnidaria</taxon>
        <taxon>Myxozoa</taxon>
        <taxon>Myxosporea</taxon>
        <taxon>Bivalvulida</taxon>
        <taxon>Platysporina</taxon>
        <taxon>Myxobolidae</taxon>
        <taxon>Thelohanellus</taxon>
    </lineage>
</organism>
<proteinExistence type="inferred from homology"/>